<sequence>MLPLNNTQSSAVCSKRMNLKKSRVNESLDSNSTSGLVDSSVGADASVHFIENTQRRKRSKRPASEGDSQPLPGKAPTMLCIGLSDIVDGALARVADVILDCMTFGKMEDTCHQWTNVPATPCKFF</sequence>
<dbReference type="AlphaFoldDB" id="A0ABD3PNA2"/>
<name>A0ABD3PNA2_9STRA</name>
<organism evidence="2 3">
    <name type="scientific">Stephanodiscus triporus</name>
    <dbReference type="NCBI Taxonomy" id="2934178"/>
    <lineage>
        <taxon>Eukaryota</taxon>
        <taxon>Sar</taxon>
        <taxon>Stramenopiles</taxon>
        <taxon>Ochrophyta</taxon>
        <taxon>Bacillariophyta</taxon>
        <taxon>Coscinodiscophyceae</taxon>
        <taxon>Thalassiosirophycidae</taxon>
        <taxon>Stephanodiscales</taxon>
        <taxon>Stephanodiscaceae</taxon>
        <taxon>Stephanodiscus</taxon>
    </lineage>
</organism>
<proteinExistence type="predicted"/>
<accession>A0ABD3PNA2</accession>
<evidence type="ECO:0000313" key="3">
    <source>
        <dbReference type="Proteomes" id="UP001530315"/>
    </source>
</evidence>
<evidence type="ECO:0000256" key="1">
    <source>
        <dbReference type="SAM" id="MobiDB-lite"/>
    </source>
</evidence>
<reference evidence="2 3" key="1">
    <citation type="submission" date="2024-10" db="EMBL/GenBank/DDBJ databases">
        <title>Updated reference genomes for cyclostephanoid diatoms.</title>
        <authorList>
            <person name="Roberts W.R."/>
            <person name="Alverson A.J."/>
        </authorList>
    </citation>
    <scope>NUCLEOTIDE SEQUENCE [LARGE SCALE GENOMIC DNA]</scope>
    <source>
        <strain evidence="2 3">AJA276-08</strain>
    </source>
</reference>
<gene>
    <name evidence="2" type="ORF">ACHAW5_009828</name>
</gene>
<protein>
    <submittedName>
        <fullName evidence="2">Uncharacterized protein</fullName>
    </submittedName>
</protein>
<dbReference type="Proteomes" id="UP001530315">
    <property type="component" value="Unassembled WGS sequence"/>
</dbReference>
<dbReference type="EMBL" id="JALLAZ020000699">
    <property type="protein sequence ID" value="KAL3789089.1"/>
    <property type="molecule type" value="Genomic_DNA"/>
</dbReference>
<comment type="caution">
    <text evidence="2">The sequence shown here is derived from an EMBL/GenBank/DDBJ whole genome shotgun (WGS) entry which is preliminary data.</text>
</comment>
<keyword evidence="3" id="KW-1185">Reference proteome</keyword>
<evidence type="ECO:0000313" key="2">
    <source>
        <dbReference type="EMBL" id="KAL3789089.1"/>
    </source>
</evidence>
<feature type="region of interest" description="Disordered" evidence="1">
    <location>
        <begin position="47"/>
        <end position="73"/>
    </location>
</feature>